<evidence type="ECO:0000313" key="2">
    <source>
        <dbReference type="EMBL" id="GBL81385.1"/>
    </source>
</evidence>
<dbReference type="AlphaFoldDB" id="A0A4Y2AQA1"/>
<gene>
    <name evidence="3" type="ORF">AVEN_106522_1</name>
    <name evidence="2" type="ORF">AVEN_60400_1</name>
</gene>
<proteinExistence type="predicted"/>
<evidence type="ECO:0000313" key="3">
    <source>
        <dbReference type="EMBL" id="GBO42516.1"/>
    </source>
</evidence>
<sequence length="69" mass="8000">MLTQKSDGRKRNKNKKENLAGNSTAVRTPPACRSRTHLVEDYVIEYRGENSKDTKKRKIHESESSYIFT</sequence>
<keyword evidence="4" id="KW-1185">Reference proteome</keyword>
<dbReference type="EMBL" id="BGPR01157079">
    <property type="protein sequence ID" value="GBL81385.1"/>
    <property type="molecule type" value="Genomic_DNA"/>
</dbReference>
<accession>A0A4Y2AQA1</accession>
<evidence type="ECO:0000256" key="1">
    <source>
        <dbReference type="SAM" id="MobiDB-lite"/>
    </source>
</evidence>
<dbReference type="EMBL" id="BGPR01068643">
    <property type="protein sequence ID" value="GBO42516.1"/>
    <property type="molecule type" value="Genomic_DNA"/>
</dbReference>
<evidence type="ECO:0000313" key="4">
    <source>
        <dbReference type="Proteomes" id="UP000499080"/>
    </source>
</evidence>
<feature type="region of interest" description="Disordered" evidence="1">
    <location>
        <begin position="50"/>
        <end position="69"/>
    </location>
</feature>
<feature type="region of interest" description="Disordered" evidence="1">
    <location>
        <begin position="1"/>
        <end position="33"/>
    </location>
</feature>
<feature type="non-terminal residue" evidence="2">
    <location>
        <position position="69"/>
    </location>
</feature>
<organism evidence="2 4">
    <name type="scientific">Araneus ventricosus</name>
    <name type="common">Orbweaver spider</name>
    <name type="synonym">Epeira ventricosa</name>
    <dbReference type="NCBI Taxonomy" id="182803"/>
    <lineage>
        <taxon>Eukaryota</taxon>
        <taxon>Metazoa</taxon>
        <taxon>Ecdysozoa</taxon>
        <taxon>Arthropoda</taxon>
        <taxon>Chelicerata</taxon>
        <taxon>Arachnida</taxon>
        <taxon>Araneae</taxon>
        <taxon>Araneomorphae</taxon>
        <taxon>Entelegynae</taxon>
        <taxon>Araneoidea</taxon>
        <taxon>Araneidae</taxon>
        <taxon>Araneus</taxon>
    </lineage>
</organism>
<protein>
    <submittedName>
        <fullName evidence="2">Uncharacterized protein</fullName>
    </submittedName>
</protein>
<comment type="caution">
    <text evidence="2">The sequence shown here is derived from an EMBL/GenBank/DDBJ whole genome shotgun (WGS) entry which is preliminary data.</text>
</comment>
<name>A0A4Y2AQA1_ARAVE</name>
<reference evidence="2 4" key="1">
    <citation type="journal article" date="2019" name="Sci. Rep.">
        <title>Orb-weaving spider Araneus ventricosus genome elucidates the spidroin gene catalogue.</title>
        <authorList>
            <person name="Kono N."/>
            <person name="Nakamura H."/>
            <person name="Ohtoshi R."/>
            <person name="Moran D.A.P."/>
            <person name="Shinohara A."/>
            <person name="Yoshida Y."/>
            <person name="Fujiwara M."/>
            <person name="Mori M."/>
            <person name="Tomita M."/>
            <person name="Arakawa K."/>
        </authorList>
    </citation>
    <scope>NUCLEOTIDE SEQUENCE [LARGE SCALE GENOMIC DNA]</scope>
</reference>
<dbReference type="Proteomes" id="UP000499080">
    <property type="component" value="Unassembled WGS sequence"/>
</dbReference>